<feature type="compositionally biased region" description="Low complexity" evidence="14">
    <location>
        <begin position="853"/>
        <end position="881"/>
    </location>
</feature>
<feature type="repeat" description="WD" evidence="13">
    <location>
        <begin position="4"/>
        <end position="45"/>
    </location>
</feature>
<evidence type="ECO:0000256" key="13">
    <source>
        <dbReference type="PROSITE-ProRule" id="PRU00221"/>
    </source>
</evidence>
<feature type="compositionally biased region" description="Acidic residues" evidence="14">
    <location>
        <begin position="966"/>
        <end position="992"/>
    </location>
</feature>
<keyword evidence="18" id="KW-1185">Reference proteome</keyword>
<evidence type="ECO:0000256" key="7">
    <source>
        <dbReference type="ARBA" id="ARBA00022892"/>
    </source>
</evidence>
<dbReference type="InterPro" id="IPR016453">
    <property type="entry name" value="COPB2"/>
</dbReference>
<dbReference type="InterPro" id="IPR020472">
    <property type="entry name" value="WD40_PAC1"/>
</dbReference>
<dbReference type="InterPro" id="IPR056176">
    <property type="entry name" value="TPR_COPA_B"/>
</dbReference>
<dbReference type="InterPro" id="IPR050844">
    <property type="entry name" value="Coatomer_complex_subunit"/>
</dbReference>
<dbReference type="Gene3D" id="1.25.40.470">
    <property type="match status" value="1"/>
</dbReference>
<dbReference type="CDD" id="cd22947">
    <property type="entry name" value="Coatomer_WDAD_beta-like"/>
    <property type="match status" value="1"/>
</dbReference>
<evidence type="ECO:0000256" key="11">
    <source>
        <dbReference type="ARBA" id="ARBA00023329"/>
    </source>
</evidence>
<dbReference type="PROSITE" id="PS50082">
    <property type="entry name" value="WD_REPEATS_2"/>
    <property type="match status" value="5"/>
</dbReference>
<dbReference type="GO" id="GO:0006886">
    <property type="term" value="P:intracellular protein transport"/>
    <property type="evidence" value="ECO:0007669"/>
    <property type="project" value="UniProtKB-UniRule"/>
</dbReference>
<dbReference type="FunCoup" id="A0A0D2X0Q3">
    <property type="interactions" value="600"/>
</dbReference>
<dbReference type="PANTHER" id="PTHR19876:SF2">
    <property type="entry name" value="COATOMER SUBUNIT BETA"/>
    <property type="match status" value="1"/>
</dbReference>
<evidence type="ECO:0000259" key="16">
    <source>
        <dbReference type="Pfam" id="PF23953"/>
    </source>
</evidence>
<proteinExistence type="inferred from homology"/>
<reference evidence="18" key="1">
    <citation type="submission" date="2011-02" db="EMBL/GenBank/DDBJ databases">
        <title>The Genome Sequence of Capsaspora owczarzaki ATCC 30864.</title>
        <authorList>
            <person name="Russ C."/>
            <person name="Cuomo C."/>
            <person name="Burger G."/>
            <person name="Gray M.W."/>
            <person name="Holland P.W.H."/>
            <person name="King N."/>
            <person name="Lang F.B.F."/>
            <person name="Roger A.J."/>
            <person name="Ruiz-Trillo I."/>
            <person name="Young S.K."/>
            <person name="Zeng Q."/>
            <person name="Gargeya S."/>
            <person name="Alvarado L."/>
            <person name="Berlin A."/>
            <person name="Chapman S.B."/>
            <person name="Chen Z."/>
            <person name="Freedman E."/>
            <person name="Gellesch M."/>
            <person name="Goldberg J."/>
            <person name="Griggs A."/>
            <person name="Gujja S."/>
            <person name="Heilman E."/>
            <person name="Heiman D."/>
            <person name="Howarth C."/>
            <person name="Mehta T."/>
            <person name="Neiman D."/>
            <person name="Pearson M."/>
            <person name="Roberts A."/>
            <person name="Saif S."/>
            <person name="Shea T."/>
            <person name="Shenoy N."/>
            <person name="Sisk P."/>
            <person name="Stolte C."/>
            <person name="Sykes S."/>
            <person name="White J."/>
            <person name="Yandava C."/>
            <person name="Haas B."/>
            <person name="Nusbaum C."/>
            <person name="Birren B."/>
        </authorList>
    </citation>
    <scope>NUCLEOTIDE SEQUENCE</scope>
    <source>
        <strain evidence="18">ATCC 30864</strain>
    </source>
</reference>
<evidence type="ECO:0000256" key="9">
    <source>
        <dbReference type="ARBA" id="ARBA00023034"/>
    </source>
</evidence>
<evidence type="ECO:0000256" key="5">
    <source>
        <dbReference type="ARBA" id="ARBA00022574"/>
    </source>
</evidence>
<name>A0A0D2X0Q3_CAPO3</name>
<dbReference type="Pfam" id="PF04053">
    <property type="entry name" value="B-prop_COPA_B_2nd"/>
    <property type="match status" value="1"/>
</dbReference>
<dbReference type="PANTHER" id="PTHR19876">
    <property type="entry name" value="COATOMER"/>
    <property type="match status" value="1"/>
</dbReference>
<dbReference type="PhylomeDB" id="A0A0D2X0Q3"/>
<keyword evidence="8 12" id="KW-0653">Protein transport</keyword>
<keyword evidence="7 12" id="KW-0931">ER-Golgi transport</keyword>
<dbReference type="AlphaFoldDB" id="A0A0D2X0Q3"/>
<dbReference type="Gene3D" id="2.130.10.10">
    <property type="entry name" value="YVTN repeat-like/Quinoprotein amine dehydrogenase"/>
    <property type="match status" value="1"/>
</dbReference>
<keyword evidence="6" id="KW-0677">Repeat</keyword>
<evidence type="ECO:0000313" key="17">
    <source>
        <dbReference type="EMBL" id="KJE89459.1"/>
    </source>
</evidence>
<accession>A0A0D2X0Q3</accession>
<dbReference type="CDD" id="cd00200">
    <property type="entry name" value="WD40"/>
    <property type="match status" value="1"/>
</dbReference>
<dbReference type="GO" id="GO:0005198">
    <property type="term" value="F:structural molecule activity"/>
    <property type="evidence" value="ECO:0007669"/>
    <property type="project" value="UniProtKB-UniRule"/>
</dbReference>
<dbReference type="Proteomes" id="UP000008743">
    <property type="component" value="Unassembled WGS sequence"/>
</dbReference>
<keyword evidence="4 12" id="KW-0963">Cytoplasm</keyword>
<evidence type="ECO:0000256" key="8">
    <source>
        <dbReference type="ARBA" id="ARBA00022927"/>
    </source>
</evidence>
<dbReference type="GO" id="GO:0006890">
    <property type="term" value="P:retrograde vesicle-mediated transport, Golgi to endoplasmic reticulum"/>
    <property type="evidence" value="ECO:0007669"/>
    <property type="project" value="TreeGrafter"/>
</dbReference>
<evidence type="ECO:0000256" key="1">
    <source>
        <dbReference type="ARBA" id="ARBA00004347"/>
    </source>
</evidence>
<feature type="repeat" description="WD" evidence="13">
    <location>
        <begin position="174"/>
        <end position="217"/>
    </location>
</feature>
<feature type="repeat" description="WD" evidence="13">
    <location>
        <begin position="218"/>
        <end position="259"/>
    </location>
</feature>
<dbReference type="InterPro" id="IPR011048">
    <property type="entry name" value="Haem_d1_sf"/>
</dbReference>
<dbReference type="GO" id="GO:0006888">
    <property type="term" value="P:endoplasmic reticulum to Golgi vesicle-mediated transport"/>
    <property type="evidence" value="ECO:0007669"/>
    <property type="project" value="TreeGrafter"/>
</dbReference>
<feature type="domain" description="COPA/B TPR" evidence="16">
    <location>
        <begin position="589"/>
        <end position="769"/>
    </location>
</feature>
<feature type="repeat" description="WD" evidence="13">
    <location>
        <begin position="88"/>
        <end position="120"/>
    </location>
</feature>
<organism evidence="17 18">
    <name type="scientific">Capsaspora owczarzaki (strain ATCC 30864)</name>
    <dbReference type="NCBI Taxonomy" id="595528"/>
    <lineage>
        <taxon>Eukaryota</taxon>
        <taxon>Filasterea</taxon>
        <taxon>Capsaspora</taxon>
    </lineage>
</organism>
<dbReference type="eggNOG" id="KOG0276">
    <property type="taxonomic scope" value="Eukaryota"/>
</dbReference>
<keyword evidence="5 13" id="KW-0853">WD repeat</keyword>
<dbReference type="InterPro" id="IPR036322">
    <property type="entry name" value="WD40_repeat_dom_sf"/>
</dbReference>
<evidence type="ECO:0000256" key="14">
    <source>
        <dbReference type="SAM" id="MobiDB-lite"/>
    </source>
</evidence>
<dbReference type="OrthoDB" id="2150324at2759"/>
<evidence type="ECO:0000256" key="10">
    <source>
        <dbReference type="ARBA" id="ARBA00023136"/>
    </source>
</evidence>
<dbReference type="Pfam" id="PF00400">
    <property type="entry name" value="WD40"/>
    <property type="match status" value="6"/>
</dbReference>
<keyword evidence="3 12" id="KW-0813">Transport</keyword>
<evidence type="ECO:0000256" key="12">
    <source>
        <dbReference type="PIRNR" id="PIRNR005567"/>
    </source>
</evidence>
<comment type="subcellular location">
    <subcellularLocation>
        <location evidence="1 12">Cytoplasmic vesicle</location>
        <location evidence="1 12">COPI-coated vesicle membrane</location>
        <topology evidence="1 12">Peripheral membrane protein</topology>
        <orientation evidence="1 12">Cytoplasmic side</orientation>
    </subcellularLocation>
    <subcellularLocation>
        <location evidence="12">Golgi apparatus membrane</location>
        <topology evidence="12">Peripheral membrane protein</topology>
        <orientation evidence="12">Cytoplasmic side</orientation>
    </subcellularLocation>
    <text evidence="12">The coatomer is cytoplasmic or polymerized on the cytoplasmic side of the Golgi, as well as on the vesicles/buds originating from it.</text>
</comment>
<sequence>MRKLSARSDRVKSVDLHPVEPWVVCSLYNGSIHIWNFETQVTVKTFEVTELPIRAVRFIPRKNWIVAGADDMAVRVFNYNTSEKVHSFEAHSDYIRSLAVHPTLPYLLTSSDDMTIKLWDWDRNWTCVQVFEGHSHYVMMVTFNPKDTNTFASASLDKTIKVWQLGSSVPNFTLEGHERGVNAVSYFEGGEKPYLVSGADDHLVKVWDYQNKSCVQTLDGHSQNVSVVCFHPELPIILSGSEDGTIRVWHANTYRLESTLNYGLERVWAIAHLRGSNAIALGYDEGTIVIKLGREEPAMSMDSSGKIIWARHSEIQQANIKAIADGAAEVEDGERIPISTKELGSCEVYPQTLSHNPNGRFVVVCGDGEYTIYTALAWRNKAFGSALEFVWSADSSEYATRESHSTIKIFRNFKERKVIKPDFSAEGIFGGALLGIRASNFIAFYDWETTDLVRRIDLVPKSVIWSDSGSLVALTTDDAFYILRFNRDAVQQHQDSKQPIPDEGIETSFDSVGDHSDVVRTGVWVGDCFLYTSAKNRVNYFIGGELVTLAHLDSPLYLLGYIAEHNRVYLCDKDLNVVSFYLSVSVLEYETAVMRQDFAAAEAILPRIPPKQRNRVAHFLEKQGFKEQALAVSDDLEHKFDLAVQLKKLNVAYEMAKHAESELKWRQLGELAFSAWDLRLAEECLFQAKDLGGLLLLFSCIGNGNSIHKLGQLAIDVGQNNIAFVCYFLTGDLEHCLDLLCSTGRLPEAAFFARTYLPSKVSSVVRLWRENLATTNKKAAESLADPMEYENLFPDLSFALTAERLMKATRLRPVPAGQYANFKDEPSRNVIEEVKQLSPEAIARLEQQLLGGSPPSQQAPQPSSQQPPEQPQPAQAAPAPAVRQESIPERISTPPLPIAEPASPERTPLAHAAPSGGLQAPGSPLPSANISSAPASPQQPRAPPASAASTAPNTPAKSALAVSSSDDLDIDLDEDVGEIGDFNDDDDLLGDE</sequence>
<evidence type="ECO:0000313" key="18">
    <source>
        <dbReference type="Proteomes" id="UP000008743"/>
    </source>
</evidence>
<feature type="domain" description="COPA/B second beta-propeller" evidence="15">
    <location>
        <begin position="312"/>
        <end position="572"/>
    </location>
</feature>
<evidence type="ECO:0000256" key="4">
    <source>
        <dbReference type="ARBA" id="ARBA00022490"/>
    </source>
</evidence>
<feature type="region of interest" description="Disordered" evidence="14">
    <location>
        <begin position="851"/>
        <end position="992"/>
    </location>
</feature>
<dbReference type="FunFam" id="2.130.10.10:FF:000008">
    <property type="entry name" value="Coatomer subunit beta"/>
    <property type="match status" value="1"/>
</dbReference>
<dbReference type="SUPFAM" id="SSF50978">
    <property type="entry name" value="WD40 repeat-like"/>
    <property type="match status" value="1"/>
</dbReference>
<dbReference type="SMART" id="SM00320">
    <property type="entry name" value="WD40"/>
    <property type="match status" value="6"/>
</dbReference>
<dbReference type="FunFam" id="1.25.40.470:FF:000001">
    <property type="entry name" value="Coatomer subunit beta"/>
    <property type="match status" value="1"/>
</dbReference>
<dbReference type="SUPFAM" id="SSF51004">
    <property type="entry name" value="C-terminal (heme d1) domain of cytochrome cd1-nitrite reductase"/>
    <property type="match status" value="1"/>
</dbReference>
<dbReference type="GO" id="GO:0006891">
    <property type="term" value="P:intra-Golgi vesicle-mediated transport"/>
    <property type="evidence" value="ECO:0007669"/>
    <property type="project" value="TreeGrafter"/>
</dbReference>
<dbReference type="InParanoid" id="A0A0D2X0Q3"/>
<protein>
    <recommendedName>
        <fullName evidence="12">Coatomer subunit beta'</fullName>
    </recommendedName>
</protein>
<comment type="similarity">
    <text evidence="2 12">Belongs to the WD repeat COPB2 family.</text>
</comment>
<dbReference type="GO" id="GO:0000139">
    <property type="term" value="C:Golgi membrane"/>
    <property type="evidence" value="ECO:0007669"/>
    <property type="project" value="UniProtKB-SubCell"/>
</dbReference>
<feature type="repeat" description="WD" evidence="13">
    <location>
        <begin position="131"/>
        <end position="165"/>
    </location>
</feature>
<keyword evidence="10 12" id="KW-0472">Membrane</keyword>
<dbReference type="STRING" id="595528.A0A0D2X0Q3"/>
<dbReference type="PROSITE" id="PS50294">
    <property type="entry name" value="WD_REPEATS_REGION"/>
    <property type="match status" value="4"/>
</dbReference>
<dbReference type="PIRSF" id="PIRSF005567">
    <property type="entry name" value="Coatomer_beta'_subunit"/>
    <property type="match status" value="1"/>
</dbReference>
<gene>
    <name evidence="17" type="ORF">CAOG_000923</name>
</gene>
<evidence type="ECO:0000256" key="2">
    <source>
        <dbReference type="ARBA" id="ARBA00010844"/>
    </source>
</evidence>
<dbReference type="InterPro" id="IPR006692">
    <property type="entry name" value="Beta-prop_COPA/B_2nd"/>
</dbReference>
<feature type="compositionally biased region" description="Low complexity" evidence="14">
    <location>
        <begin position="925"/>
        <end position="965"/>
    </location>
</feature>
<evidence type="ECO:0000256" key="3">
    <source>
        <dbReference type="ARBA" id="ARBA00022448"/>
    </source>
</evidence>
<comment type="subunit">
    <text evidence="12">Oligomeric complex that consists of at least the alpha, beta, beta', gamma, delta, epsilon and zeta subunits.</text>
</comment>
<evidence type="ECO:0000259" key="15">
    <source>
        <dbReference type="Pfam" id="PF04053"/>
    </source>
</evidence>
<dbReference type="InterPro" id="IPR001680">
    <property type="entry name" value="WD40_rpt"/>
</dbReference>
<dbReference type="PRINTS" id="PR00320">
    <property type="entry name" value="GPROTEINBRPT"/>
</dbReference>
<dbReference type="Pfam" id="PF23953">
    <property type="entry name" value="TPR_COPA_B"/>
    <property type="match status" value="1"/>
</dbReference>
<dbReference type="InterPro" id="IPR015943">
    <property type="entry name" value="WD40/YVTN_repeat-like_dom_sf"/>
</dbReference>
<keyword evidence="11 12" id="KW-0968">Cytoplasmic vesicle</keyword>
<evidence type="ECO:0000256" key="6">
    <source>
        <dbReference type="ARBA" id="ARBA00022737"/>
    </source>
</evidence>
<dbReference type="EMBL" id="KE346360">
    <property type="protein sequence ID" value="KJE89459.1"/>
    <property type="molecule type" value="Genomic_DNA"/>
</dbReference>
<comment type="function">
    <text evidence="12">The coatomer is a cytosolic protein complex that binds to dilysine motifs and reversibly associates with Golgi non-clathrin-coated vesicles, which further mediate biosynthetic protein transport from the ER, via the Golgi up to the trans Golgi network. Coatomer complex is required for budding from Golgi membranes, and is essential for the retrograde Golgi-to-ER transport of dilysine-tagged proteins.</text>
</comment>
<dbReference type="GO" id="GO:0030126">
    <property type="term" value="C:COPI vesicle coat"/>
    <property type="evidence" value="ECO:0007669"/>
    <property type="project" value="TreeGrafter"/>
</dbReference>
<keyword evidence="9 12" id="KW-0333">Golgi apparatus</keyword>